<dbReference type="OrthoDB" id="73235at2759"/>
<organism evidence="2 3">
    <name type="scientific">Pythium oligandrum</name>
    <name type="common">Mycoparasitic fungus</name>
    <dbReference type="NCBI Taxonomy" id="41045"/>
    <lineage>
        <taxon>Eukaryota</taxon>
        <taxon>Sar</taxon>
        <taxon>Stramenopiles</taxon>
        <taxon>Oomycota</taxon>
        <taxon>Peronosporomycetes</taxon>
        <taxon>Pythiales</taxon>
        <taxon>Pythiaceae</taxon>
        <taxon>Pythium</taxon>
    </lineage>
</organism>
<comment type="caution">
    <text evidence="2">The sequence shown here is derived from an EMBL/GenBank/DDBJ whole genome shotgun (WGS) entry which is preliminary data.</text>
</comment>
<gene>
    <name evidence="2" type="ORF">Poli38472_002069</name>
</gene>
<keyword evidence="3" id="KW-1185">Reference proteome</keyword>
<name>A0A8K1CIL0_PYTOL</name>
<proteinExistence type="predicted"/>
<evidence type="ECO:0000313" key="2">
    <source>
        <dbReference type="EMBL" id="TMW63128.1"/>
    </source>
</evidence>
<dbReference type="EMBL" id="SPLM01000072">
    <property type="protein sequence ID" value="TMW63128.1"/>
    <property type="molecule type" value="Genomic_DNA"/>
</dbReference>
<dbReference type="Proteomes" id="UP000794436">
    <property type="component" value="Unassembled WGS sequence"/>
</dbReference>
<accession>A0A8K1CIL0</accession>
<feature type="region of interest" description="Disordered" evidence="1">
    <location>
        <begin position="119"/>
        <end position="143"/>
    </location>
</feature>
<dbReference type="AlphaFoldDB" id="A0A8K1CIL0"/>
<evidence type="ECO:0000256" key="1">
    <source>
        <dbReference type="SAM" id="MobiDB-lite"/>
    </source>
</evidence>
<protein>
    <submittedName>
        <fullName evidence="2">Uncharacterized protein</fullName>
    </submittedName>
</protein>
<sequence length="1071" mass="119009">MAILRMPSRDDVALGLSLARRRSLGAMTTSISTPLRSVTARSLANIAPASSNTTSVGTSDTSSSLETVVEPCVQAPMPAKDPATLSATMRSFAVIVCNDCLYLEFPGCDVHGVLYTERAPEEKKEADATAPPEPSAGHREAGPPLPKLHAKCPKCSAATNNVRPFREGCRRCKAPTTIYMWCATLGEIAQAHEAFPSACDEAEHTALLCEVCQSVIFPRARGALTKRTKDQAMSSSNGKALQVYNFQRSMPHVEGCPRKGMPLQAVGIQLTKSELKFVLDRFDQCPFADRILGGPQYRKRQLEVVSQQNHLHQLYLRLLSSVIRSFDAMAPDAIEPLTKISVLFDRIEPLALFRDWAPPQALSITKCVPNRVEASSVLDNDHAAEMSLSEHEEDIWRPACTQTDELSSEWITFHFNSPSSVSAIELRWHRDLIPKRYSVSLILENNSVDTIAVVVSGRAHQNIAFAKRSTVVAVRISIFPDADSSTVSPCGLITALFHEAGPESLHTPSETLLQDLHQWLVKASLSTHEDVRDTALRVLQRLVMSSGSLCGMIQLAIGLLVNVSTDQHSNTAKTFDEQDWNRFDHLSESARCDARVFLVSLARNSLQLMVDQDTSSPGENSILDKGLVEQMRAILQGKASTSDTPLSLRALFSPVSKDGKSNERAVYPSITMASTHTTFLDCIKRRSQLGLIVLLMLSELSAWQMKRMQKAEEYGGKKEEELMQLEEPFSIQVRPQFFDLAHRLLSYVLASWTHSDTTRLKNLEEEEKASSSSAKGLGFDLYQLLQHSFTVLGSDLNQTGFAGVVDVAKDLHFTPNAMCEGVLQVITSNIRRMVLTHVDPADLGIEPAITSENDDDSMLFAPPALEPMVATLEQLTSLGAKRSDPFFRISLKAAAAMEVGMEAFYPSAHQRTRLLTSRMGKGATLEVQVRWPVQERDQEDPRYERLVLMLQFECLRAGFTHAIRGRWHFFMHLVVQIPVDQDTEEVLHKHFASCIKNAGFSSWQVVAGAQEISINLQRHLHWNRVEKMSHDAGSGWIRVYPRDVAQYEEVLSDIDHFLIAHDNSTRHSPQP</sequence>
<evidence type="ECO:0000313" key="3">
    <source>
        <dbReference type="Proteomes" id="UP000794436"/>
    </source>
</evidence>
<reference evidence="2" key="1">
    <citation type="submission" date="2019-03" db="EMBL/GenBank/DDBJ databases">
        <title>Long read genome sequence of the mycoparasitic Pythium oligandrum ATCC 38472 isolated from sugarbeet rhizosphere.</title>
        <authorList>
            <person name="Gaulin E."/>
        </authorList>
    </citation>
    <scope>NUCLEOTIDE SEQUENCE</scope>
    <source>
        <strain evidence="2">ATCC 38472_TT</strain>
    </source>
</reference>